<dbReference type="Pfam" id="PF00395">
    <property type="entry name" value="SLH"/>
    <property type="match status" value="3"/>
</dbReference>
<dbReference type="InterPro" id="IPR051465">
    <property type="entry name" value="Cell_Envelope_Struct_Comp"/>
</dbReference>
<dbReference type="SUPFAM" id="SSF49344">
    <property type="entry name" value="CBD9-like"/>
    <property type="match status" value="1"/>
</dbReference>
<dbReference type="GO" id="GO:0004553">
    <property type="term" value="F:hydrolase activity, hydrolyzing O-glycosyl compounds"/>
    <property type="evidence" value="ECO:0007669"/>
    <property type="project" value="InterPro"/>
</dbReference>
<evidence type="ECO:0000259" key="3">
    <source>
        <dbReference type="PROSITE" id="PS51272"/>
    </source>
</evidence>
<dbReference type="Proteomes" id="UP001141950">
    <property type="component" value="Unassembled WGS sequence"/>
</dbReference>
<name>A0A9X2MU43_9BACL</name>
<evidence type="ECO:0000256" key="1">
    <source>
        <dbReference type="SAM" id="MobiDB-lite"/>
    </source>
</evidence>
<sequence>MNNRLWKRAQSLTARMLVALMAATAFAVGPAQAGAEEESVSIALGAAVMPDGMTARAGDNPDGLKTGSIAGRDYWQTDKSAGTYYFYMNVDDGYLMDNTEYNVDVTVDYYDSGNGKIVLQYDAASANFKDGPLYQYGNTGEWKSHTFSLTDAQFANGTNGADFRLGIEGAGSPAAENAELTAAKVTVKKTPKSVPTETVGITLGTAPVENGITGRPGDGPPEGMVTGELDGKGFWRTNQTVNPADPGQNILYYYFNVSDSYLFENEDQDVYVTVEYYDSGSGAIVLQYDARSAGFKDATLFRYKDTNTWKTHTFKLTDAYFGNRTHGGDFRLGVSGAGAPANNPELQLASVTVRKQTQVIVESETQVYDTVYATGDVVIADVSVKDYGAVGDGAADDTMAFQNALAAAGNNGGGVVFAPAGAYKLTGELVIPTGVTLRGDWANPEAEGGAVKGTILAVYGGRGQGEGTSFIQLQPSSGVTNLSIWYPEQTVSSPAVYPWTLEQLPGDSATIKNVTLVNSYKGIKIGPEWNELHYVRNLYGTTLHTGIFLDFTTDIGRLEGIRLSPEVWANSGLPGAPSESELFGYMTANAEGIVMGRSDWEYMSDIEIAGYKTGMRVTTRTGSLETANAQLYGIRIRDCNVALKIEGVNDFGLLVTDSRFEAGVGPNPTAIYATSGFRSIAQFSGVTVGGTTHHAVVNEGSGVLSFENSVFGGWDDEAGGYAIAAKSGSLILGGTEFAKPDRHLLLEGSVSTVNAINSGFEGELAVQNDSEAAVLNVHQDARYELERLPEIGALDLAEQPKPATRQLFNVGAEPYNADRTGVIDASDAIGQALADAEAAGGGTVYMPAGVYRVEQPFTVPSGVELRGNYDVPHHTIGNGTVIFTSYGENDPDGEAFIRLEQDAGLRGLSVYYDKQDWSSAGAIKPYAWTVQGLGSGVYLIDTTLVNSYKAVDFGTHDTSGHYIDYVAGSPLMEGIFLGGGADGGIMRNVQFNPHYYGRNNYPNAPTTGQGFEVVWGYQKENLDAFRIGDVSNQTIFNTFVYGSKYGIHFEEQNGRGPEAIVLGHGTDGSKKGAVLHGAGPAGLTFINTELVSMSTTDKVYVEVNEAFGSKATFFNTSMWGDTTRSMDIYGGDVRIQQSNFTRVGDIGVNALGGDVTLYNSYFQQPRTTHVYAGPAIEKMVVTNNLFNGGIVVENEAISKVTGTNLVPVALELLKGEFNPEEPEDTRTELRLTNVTESEPLEGKLELVQPAVYANALKPVRFEGIALGESVNIPLPYLTGDSLMFKVTLKSGYTYTASVKLGQSFAAREDAAGTVVPAIDVSSQDHYSSVGGSWGGAEDLSADSMVTWDEEKLYVNVEVTDNVHHQTWTNGDIWQGDSLQVGIDMARADGAASKHVNELGLALNGQDVVTAWRWRAPEGVAAGALNGVTADITRNEAEKRTVYELAIPFMVLHGAGYTFDAGEPLGLTLLVNENDGSGRSGFIEYNQGIGTSKDATLFGDLHLLSADYAGLLLASAEAAVEEAETDRSKTSRDAAANFVVLLPEGSSKQALEMRLEALEPNPGTGPGNGSDNGSGNGGVPAGPAGLTLQADGSVLATLTARLDGASKQAKAAVTASAAAQAIGLAKAGADGGKQVTFDIPAVQGAEGYSLELPAGLLTEDHGRNVIEIRTALGMLSVSGDMLVNLADKLGETVTFVLADADRSGWSEELRSRIGDRPAVDLHILSGNDVVEWSNGQSPVTVSLPYEPSGKEIGDEERVVVWHIDENGMATAVPSGRFTEGKVVFRTTHFSAFAVVHHPKSFQDLSGFGWARQAIETLAAKGIASGVTDQSYRPGSPVKRADFLKLLVGTLGLEANPSAAVEPFADVPAGAYYAEAVSIARALGITNGAGGNRFLPDTTITREEAAVMIERALRAADISLPQGEASDFEPYKDGASVSAFAEEAVRLLSRAGLVEGANGAFKPQGHLTRAETAVLLYRLYNL</sequence>
<feature type="domain" description="SLH" evidence="3">
    <location>
        <begin position="1926"/>
        <end position="1980"/>
    </location>
</feature>
<feature type="compositionally biased region" description="Gly residues" evidence="1">
    <location>
        <begin position="1563"/>
        <end position="1579"/>
    </location>
</feature>
<organism evidence="4 5">
    <name type="scientific">Paenibacillus soyae</name>
    <dbReference type="NCBI Taxonomy" id="2969249"/>
    <lineage>
        <taxon>Bacteria</taxon>
        <taxon>Bacillati</taxon>
        <taxon>Bacillota</taxon>
        <taxon>Bacilli</taxon>
        <taxon>Bacillales</taxon>
        <taxon>Paenibacillaceae</taxon>
        <taxon>Paenibacillus</taxon>
    </lineage>
</organism>
<dbReference type="EMBL" id="JANIPJ010000022">
    <property type="protein sequence ID" value="MCR2807056.1"/>
    <property type="molecule type" value="Genomic_DNA"/>
</dbReference>
<evidence type="ECO:0000313" key="4">
    <source>
        <dbReference type="EMBL" id="MCR2807056.1"/>
    </source>
</evidence>
<dbReference type="InterPro" id="IPR011050">
    <property type="entry name" value="Pectin_lyase_fold/virulence"/>
</dbReference>
<feature type="signal peptide" evidence="2">
    <location>
        <begin position="1"/>
        <end position="27"/>
    </location>
</feature>
<dbReference type="CDD" id="cd09621">
    <property type="entry name" value="CBM9_like_5"/>
    <property type="match status" value="1"/>
</dbReference>
<evidence type="ECO:0000256" key="2">
    <source>
        <dbReference type="SAM" id="SignalP"/>
    </source>
</evidence>
<dbReference type="GO" id="GO:0016052">
    <property type="term" value="P:carbohydrate catabolic process"/>
    <property type="evidence" value="ECO:0007669"/>
    <property type="project" value="InterPro"/>
</dbReference>
<dbReference type="GO" id="GO:0030246">
    <property type="term" value="F:carbohydrate binding"/>
    <property type="evidence" value="ECO:0007669"/>
    <property type="project" value="InterPro"/>
</dbReference>
<comment type="caution">
    <text evidence="4">The sequence shown here is derived from an EMBL/GenBank/DDBJ whole genome shotgun (WGS) entry which is preliminary data.</text>
</comment>
<dbReference type="Gene3D" id="2.60.40.1190">
    <property type="match status" value="1"/>
</dbReference>
<dbReference type="PANTHER" id="PTHR43308:SF5">
    <property type="entry name" value="S-LAYER PROTEIN _ PEPTIDOGLYCAN ENDO-BETA-N-ACETYLGLUCOSAMINIDASE"/>
    <property type="match status" value="1"/>
</dbReference>
<reference evidence="4" key="1">
    <citation type="submission" date="2022-08" db="EMBL/GenBank/DDBJ databases">
        <title>The genomic sequence of strain Paenibacillus sp. SCIV0701.</title>
        <authorList>
            <person name="Zhao H."/>
        </authorList>
    </citation>
    <scope>NUCLEOTIDE SEQUENCE</scope>
    <source>
        <strain evidence="4">SCIV0701</strain>
    </source>
</reference>
<feature type="domain" description="SLH" evidence="3">
    <location>
        <begin position="1858"/>
        <end position="1921"/>
    </location>
</feature>
<dbReference type="SUPFAM" id="SSF51126">
    <property type="entry name" value="Pectin lyase-like"/>
    <property type="match status" value="2"/>
</dbReference>
<accession>A0A9X2MU43</accession>
<gene>
    <name evidence="4" type="ORF">NQZ67_24520</name>
</gene>
<dbReference type="InterPro" id="IPR024535">
    <property type="entry name" value="RHGA/B-epi-like_pectate_lyase"/>
</dbReference>
<dbReference type="InterPro" id="IPR012334">
    <property type="entry name" value="Pectin_lyas_fold"/>
</dbReference>
<dbReference type="Pfam" id="PF12708">
    <property type="entry name" value="Pect-lyase_RHGA_epim"/>
    <property type="match status" value="2"/>
</dbReference>
<keyword evidence="5" id="KW-1185">Reference proteome</keyword>
<feature type="region of interest" description="Disordered" evidence="1">
    <location>
        <begin position="1557"/>
        <end position="1582"/>
    </location>
</feature>
<proteinExistence type="predicted"/>
<feature type="chain" id="PRO_5040878399" evidence="2">
    <location>
        <begin position="28"/>
        <end position="1980"/>
    </location>
</feature>
<feature type="domain" description="SLH" evidence="3">
    <location>
        <begin position="1796"/>
        <end position="1857"/>
    </location>
</feature>
<protein>
    <submittedName>
        <fullName evidence="4">S-layer homology domain-containing protein</fullName>
    </submittedName>
</protein>
<keyword evidence="2" id="KW-0732">Signal</keyword>
<dbReference type="PROSITE" id="PS51272">
    <property type="entry name" value="SLH"/>
    <property type="match status" value="3"/>
</dbReference>
<dbReference type="Pfam" id="PF06452">
    <property type="entry name" value="CBM9_1"/>
    <property type="match status" value="1"/>
</dbReference>
<dbReference type="InterPro" id="IPR010502">
    <property type="entry name" value="Carb-bd_dom_fam9"/>
</dbReference>
<dbReference type="PANTHER" id="PTHR43308">
    <property type="entry name" value="OUTER MEMBRANE PROTEIN ALPHA-RELATED"/>
    <property type="match status" value="1"/>
</dbReference>
<dbReference type="RefSeq" id="WP_257451167.1">
    <property type="nucleotide sequence ID" value="NZ_JANIPJ010000022.1"/>
</dbReference>
<evidence type="ECO:0000313" key="5">
    <source>
        <dbReference type="Proteomes" id="UP001141950"/>
    </source>
</evidence>
<dbReference type="Gene3D" id="2.160.20.10">
    <property type="entry name" value="Single-stranded right-handed beta-helix, Pectin lyase-like"/>
    <property type="match status" value="2"/>
</dbReference>
<dbReference type="InterPro" id="IPR001119">
    <property type="entry name" value="SLH_dom"/>
</dbReference>